<comment type="caution">
    <text evidence="2">The sequence shown here is derived from an EMBL/GenBank/DDBJ whole genome shotgun (WGS) entry which is preliminary data.</text>
</comment>
<evidence type="ECO:0000256" key="1">
    <source>
        <dbReference type="SAM" id="MobiDB-lite"/>
    </source>
</evidence>
<keyword evidence="3" id="KW-1185">Reference proteome</keyword>
<dbReference type="AlphaFoldDB" id="A0ABC8TS65"/>
<protein>
    <submittedName>
        <fullName evidence="2">Uncharacterized protein</fullName>
    </submittedName>
</protein>
<evidence type="ECO:0000313" key="3">
    <source>
        <dbReference type="Proteomes" id="UP001642360"/>
    </source>
</evidence>
<sequence>MGNRSVCLGKENQVVSNDLGPTRVNGDSPEKCLALSCKGCLVSILEVFGFEFKECPMSILEVEPKLSSSELPLCFDNGNAMTNFSPGNLHVVSNRAIACYEGDGTGSSLGVGEKCGGSSTGKDRSVLSDEKNW</sequence>
<organism evidence="2 3">
    <name type="scientific">Ilex paraguariensis</name>
    <name type="common">yerba mate</name>
    <dbReference type="NCBI Taxonomy" id="185542"/>
    <lineage>
        <taxon>Eukaryota</taxon>
        <taxon>Viridiplantae</taxon>
        <taxon>Streptophyta</taxon>
        <taxon>Embryophyta</taxon>
        <taxon>Tracheophyta</taxon>
        <taxon>Spermatophyta</taxon>
        <taxon>Magnoliopsida</taxon>
        <taxon>eudicotyledons</taxon>
        <taxon>Gunneridae</taxon>
        <taxon>Pentapetalae</taxon>
        <taxon>asterids</taxon>
        <taxon>campanulids</taxon>
        <taxon>Aquifoliales</taxon>
        <taxon>Aquifoliaceae</taxon>
        <taxon>Ilex</taxon>
    </lineage>
</organism>
<feature type="compositionally biased region" description="Gly residues" evidence="1">
    <location>
        <begin position="104"/>
        <end position="119"/>
    </location>
</feature>
<accession>A0ABC8TS65</accession>
<name>A0ABC8TS65_9AQUA</name>
<feature type="region of interest" description="Disordered" evidence="1">
    <location>
        <begin position="104"/>
        <end position="133"/>
    </location>
</feature>
<dbReference type="EMBL" id="CAUOFW020005946">
    <property type="protein sequence ID" value="CAK9172283.1"/>
    <property type="molecule type" value="Genomic_DNA"/>
</dbReference>
<evidence type="ECO:0000313" key="2">
    <source>
        <dbReference type="EMBL" id="CAK9172283.1"/>
    </source>
</evidence>
<reference evidence="2 3" key="1">
    <citation type="submission" date="2024-02" db="EMBL/GenBank/DDBJ databases">
        <authorList>
            <person name="Vignale AGUSTIN F."/>
            <person name="Sosa J E."/>
            <person name="Modenutti C."/>
        </authorList>
    </citation>
    <scope>NUCLEOTIDE SEQUENCE [LARGE SCALE GENOMIC DNA]</scope>
</reference>
<feature type="compositionally biased region" description="Basic and acidic residues" evidence="1">
    <location>
        <begin position="121"/>
        <end position="133"/>
    </location>
</feature>
<proteinExistence type="predicted"/>
<dbReference type="Proteomes" id="UP001642360">
    <property type="component" value="Unassembled WGS sequence"/>
</dbReference>
<gene>
    <name evidence="2" type="ORF">ILEXP_LOCUS41924</name>
</gene>